<sequence length="658" mass="71365">MTLPARRRKRLVITGLVLAVLLPMIIGGAPKAAAEPPQLHPPDDIVAGLRPGHPRLMVDAAGLARIEQQVTGSELAAGLQQQLITEADRMVTLPVSVYEFPDGRTLLQVAREVQRRSVFLSLTYRLTGDERYAARAYQELAAVAEFPDWNPESWLSVAELLYAYAVGYDWLYEYLGDDQRAVLRNAMIEFGLNEAKIAYDTSNSWTRSTTNWNIVCNSGVIMAALAIGDEVPELANELLHRAYDSLPVALAEYGPDGGYPEGTTYWGYATRLLVSALSSLETSIGDDYGISDAPGLDVTVDFGMQLTGSSGQLFNYADSLTQVRTRGGSASTYWLAHRYNQPGYAWWADEGASRVLPSALPPLHLMWLGMIDPEDPGASGLPLDKVFQRAHVQTMRSGWDPGATFVGFRSGDNAANHGDLDMGTFVLDALGVRWATELGRDDYGLPGYFDTGQDGLRWTYYRKRAEGQNTLVLNPGTAPDQALGATGRVVRTDGNAGTAFSVADLSEAYADRGVIRWRRGIAMVDGRSRVVVQDEAAGRARITPYWFMHTSAAITLAADGRTAKLTLNGRQLQARLLDGPAGAKFSIMDAKPLPTSPNPSGQNPNAGTRKLVVTADPARHFRLSVLLEPLPTGQPADPPAVTPLGGWNLQSLGPQPKP</sequence>
<dbReference type="InterPro" id="IPR032518">
    <property type="entry name" value="HepII_N"/>
</dbReference>
<dbReference type="Proteomes" id="UP000569914">
    <property type="component" value="Unassembled WGS sequence"/>
</dbReference>
<gene>
    <name evidence="5" type="ORF">BKA15_005550</name>
</gene>
<keyword evidence="6" id="KW-1185">Reference proteome</keyword>
<evidence type="ECO:0000313" key="5">
    <source>
        <dbReference type="EMBL" id="NYE74221.1"/>
    </source>
</evidence>
<dbReference type="Pfam" id="PF16332">
    <property type="entry name" value="DUF4962"/>
    <property type="match status" value="1"/>
</dbReference>
<dbReference type="SUPFAM" id="SSF48230">
    <property type="entry name" value="Chondroitin AC/alginate lyase"/>
    <property type="match status" value="1"/>
</dbReference>
<comment type="caution">
    <text evidence="5">The sequence shown here is derived from an EMBL/GenBank/DDBJ whole genome shotgun (WGS) entry which is preliminary data.</text>
</comment>
<comment type="subcellular location">
    <subcellularLocation>
        <location evidence="1">Cell envelope</location>
    </subcellularLocation>
</comment>
<reference evidence="5 6" key="1">
    <citation type="submission" date="2020-07" db="EMBL/GenBank/DDBJ databases">
        <title>Sequencing the genomes of 1000 actinobacteria strains.</title>
        <authorList>
            <person name="Klenk H.-P."/>
        </authorList>
    </citation>
    <scope>NUCLEOTIDE SEQUENCE [LARGE SCALE GENOMIC DNA]</scope>
    <source>
        <strain evidence="5 6">DSM 22083</strain>
    </source>
</reference>
<dbReference type="GO" id="GO:0016829">
    <property type="term" value="F:lyase activity"/>
    <property type="evidence" value="ECO:0007669"/>
    <property type="project" value="InterPro"/>
</dbReference>
<dbReference type="PANTHER" id="PTHR38045:SF1">
    <property type="entry name" value="HEPARINASE II_III-LIKE PROTEIN"/>
    <property type="match status" value="1"/>
</dbReference>
<feature type="region of interest" description="Disordered" evidence="2">
    <location>
        <begin position="629"/>
        <end position="658"/>
    </location>
</feature>
<feature type="domain" description="Heparinase II N-terminal" evidence="4">
    <location>
        <begin position="120"/>
        <end position="276"/>
    </location>
</feature>
<organism evidence="5 6">
    <name type="scientific">Microlunatus parietis</name>
    <dbReference type="NCBI Taxonomy" id="682979"/>
    <lineage>
        <taxon>Bacteria</taxon>
        <taxon>Bacillati</taxon>
        <taxon>Actinomycetota</taxon>
        <taxon>Actinomycetes</taxon>
        <taxon>Propionibacteriales</taxon>
        <taxon>Propionibacteriaceae</taxon>
        <taxon>Microlunatus</taxon>
    </lineage>
</organism>
<dbReference type="RefSeq" id="WP_179756369.1">
    <property type="nucleotide sequence ID" value="NZ_JACCBU010000001.1"/>
</dbReference>
<feature type="region of interest" description="Disordered" evidence="2">
    <location>
        <begin position="587"/>
        <end position="608"/>
    </location>
</feature>
<name>A0A7Y9LFK5_9ACTN</name>
<feature type="compositionally biased region" description="Polar residues" evidence="2">
    <location>
        <begin position="648"/>
        <end position="658"/>
    </location>
</feature>
<dbReference type="AlphaFoldDB" id="A0A7Y9LFK5"/>
<dbReference type="Gene3D" id="2.70.98.70">
    <property type="match status" value="1"/>
</dbReference>
<evidence type="ECO:0000313" key="6">
    <source>
        <dbReference type="Proteomes" id="UP000569914"/>
    </source>
</evidence>
<dbReference type="InterPro" id="IPR012480">
    <property type="entry name" value="Hepar_II_III_C"/>
</dbReference>
<evidence type="ECO:0008006" key="7">
    <source>
        <dbReference type="Google" id="ProtNLM"/>
    </source>
</evidence>
<accession>A0A7Y9LFK5</accession>
<proteinExistence type="predicted"/>
<feature type="domain" description="Heparinase II/III-like C-terminal" evidence="3">
    <location>
        <begin position="385"/>
        <end position="575"/>
    </location>
</feature>
<protein>
    <recommendedName>
        <fullName evidence="7">Heparinase II/III-like protein</fullName>
    </recommendedName>
</protein>
<dbReference type="Pfam" id="PF07940">
    <property type="entry name" value="Hepar_II_III_C"/>
    <property type="match status" value="1"/>
</dbReference>
<evidence type="ECO:0000259" key="4">
    <source>
        <dbReference type="Pfam" id="PF16332"/>
    </source>
</evidence>
<dbReference type="Gene3D" id="1.50.10.100">
    <property type="entry name" value="Chondroitin AC/alginate lyase"/>
    <property type="match status" value="1"/>
</dbReference>
<dbReference type="GO" id="GO:0030313">
    <property type="term" value="C:cell envelope"/>
    <property type="evidence" value="ECO:0007669"/>
    <property type="project" value="UniProtKB-SubCell"/>
</dbReference>
<evidence type="ECO:0000256" key="1">
    <source>
        <dbReference type="ARBA" id="ARBA00004196"/>
    </source>
</evidence>
<evidence type="ECO:0000259" key="3">
    <source>
        <dbReference type="Pfam" id="PF07940"/>
    </source>
</evidence>
<dbReference type="EMBL" id="JACCBU010000001">
    <property type="protein sequence ID" value="NYE74221.1"/>
    <property type="molecule type" value="Genomic_DNA"/>
</dbReference>
<dbReference type="PANTHER" id="PTHR38045">
    <property type="entry name" value="CHROMOSOME 1, WHOLE GENOME SHOTGUN SEQUENCE"/>
    <property type="match status" value="1"/>
</dbReference>
<evidence type="ECO:0000256" key="2">
    <source>
        <dbReference type="SAM" id="MobiDB-lite"/>
    </source>
</evidence>
<dbReference type="InterPro" id="IPR008929">
    <property type="entry name" value="Chondroitin_lyas"/>
</dbReference>